<sequence>MSFDRVSQIFVRFTHKLSMLYPKI</sequence>
<reference evidence="1" key="1">
    <citation type="submission" date="2018-02" db="EMBL/GenBank/DDBJ databases">
        <title>Rhizophora mucronata_Transcriptome.</title>
        <authorList>
            <person name="Meera S.P."/>
            <person name="Sreeshan A."/>
            <person name="Augustine A."/>
        </authorList>
    </citation>
    <scope>NUCLEOTIDE SEQUENCE</scope>
    <source>
        <tissue evidence="1">Leaf</tissue>
    </source>
</reference>
<accession>A0A2P2MWK1</accession>
<proteinExistence type="predicted"/>
<dbReference type="AlphaFoldDB" id="A0A2P2MWK1"/>
<evidence type="ECO:0000313" key="1">
    <source>
        <dbReference type="EMBL" id="MBX34605.1"/>
    </source>
</evidence>
<dbReference type="EMBL" id="GGEC01054121">
    <property type="protein sequence ID" value="MBX34605.1"/>
    <property type="molecule type" value="Transcribed_RNA"/>
</dbReference>
<name>A0A2P2MWK1_RHIMU</name>
<organism evidence="1">
    <name type="scientific">Rhizophora mucronata</name>
    <name type="common">Asiatic mangrove</name>
    <dbReference type="NCBI Taxonomy" id="61149"/>
    <lineage>
        <taxon>Eukaryota</taxon>
        <taxon>Viridiplantae</taxon>
        <taxon>Streptophyta</taxon>
        <taxon>Embryophyta</taxon>
        <taxon>Tracheophyta</taxon>
        <taxon>Spermatophyta</taxon>
        <taxon>Magnoliopsida</taxon>
        <taxon>eudicotyledons</taxon>
        <taxon>Gunneridae</taxon>
        <taxon>Pentapetalae</taxon>
        <taxon>rosids</taxon>
        <taxon>fabids</taxon>
        <taxon>Malpighiales</taxon>
        <taxon>Rhizophoraceae</taxon>
        <taxon>Rhizophora</taxon>
    </lineage>
</organism>
<protein>
    <submittedName>
        <fullName evidence="1">Uncharacterized protein</fullName>
    </submittedName>
</protein>